<dbReference type="GO" id="GO:0003677">
    <property type="term" value="F:DNA binding"/>
    <property type="evidence" value="ECO:0007669"/>
    <property type="project" value="UniProtKB-KW"/>
</dbReference>
<dbReference type="SUPFAM" id="SSF52540">
    <property type="entry name" value="P-loop containing nucleoside triphosphate hydrolases"/>
    <property type="match status" value="1"/>
</dbReference>
<evidence type="ECO:0000313" key="18">
    <source>
        <dbReference type="EMBL" id="CUQ67061.1"/>
    </source>
</evidence>
<evidence type="ECO:0000256" key="12">
    <source>
        <dbReference type="ARBA" id="ARBA00034808"/>
    </source>
</evidence>
<keyword evidence="19" id="KW-1185">Reference proteome</keyword>
<evidence type="ECO:0000313" key="19">
    <source>
        <dbReference type="Proteomes" id="UP000066284"/>
    </source>
</evidence>
<evidence type="ECO:0000256" key="15">
    <source>
        <dbReference type="PROSITE-ProRule" id="PRU00560"/>
    </source>
</evidence>
<dbReference type="PANTHER" id="PTHR11070">
    <property type="entry name" value="UVRD / RECB / PCRA DNA HELICASE FAMILY MEMBER"/>
    <property type="match status" value="1"/>
</dbReference>
<dbReference type="Gene3D" id="3.40.50.300">
    <property type="entry name" value="P-loop containing nucleotide triphosphate hydrolases"/>
    <property type="match status" value="4"/>
</dbReference>
<comment type="catalytic activity">
    <reaction evidence="14">
        <text>ATP + H2O = ADP + phosphate + H(+)</text>
        <dbReference type="Rhea" id="RHEA:13065"/>
        <dbReference type="ChEBI" id="CHEBI:15377"/>
        <dbReference type="ChEBI" id="CHEBI:15378"/>
        <dbReference type="ChEBI" id="CHEBI:30616"/>
        <dbReference type="ChEBI" id="CHEBI:43474"/>
        <dbReference type="ChEBI" id="CHEBI:456216"/>
        <dbReference type="EC" id="5.6.2.4"/>
    </reaction>
</comment>
<evidence type="ECO:0000256" key="14">
    <source>
        <dbReference type="ARBA" id="ARBA00048988"/>
    </source>
</evidence>
<dbReference type="GO" id="GO:0004527">
    <property type="term" value="F:exonuclease activity"/>
    <property type="evidence" value="ECO:0007669"/>
    <property type="project" value="UniProtKB-KW"/>
</dbReference>
<keyword evidence="9" id="KW-0234">DNA repair</keyword>
<comment type="catalytic activity">
    <reaction evidence="11">
        <text>Couples ATP hydrolysis with the unwinding of duplex DNA by translocating in the 3'-5' direction.</text>
        <dbReference type="EC" id="5.6.2.4"/>
    </reaction>
</comment>
<sequence length="1124" mass="125794">MSDRSSIPARAIPDRAAREAAETTCDRNVVVIAGAGTGKTTLLVNRLVHLLMRQPEPIPIMRIVALTFTNKAATEMKIRLRERLTVLARPETASMRSNGGGALSCRELEARYGLDPEAVATLAHAALADLEKAQIGTLHGFAAHLLRLYPLESRVDPDFREDDGQRFEEHFAASWDLWLDRELSRSGLHHRPWRSVLASVALDSIRDLAKALCGELVDLDVLQRQVSSDAIPAAVLQWLQQQQGRARQLLQIHDRPKRRKIERMLAAAASLMELVVERGLAGRQRLSMEERQWLEKDLGSRVVGWEGQDFQEAATLIETAQQLLAVDESVLRDLLSLLLPLVRQVRDTFVTQGWLSFDGLLARARALLYDYPSVRERIKREYQAVLVDEFQDTDPVQYEIILALSERLGESATRWQDLSLEPGKLFIVGDPKQSIYAFRRADIEAFDRVVEKIERGGGMVLNLTTNFRSDAALLERVNGVFDRLFERRPLVQPPNVPLEAGRPRGAMSIEPGVRLHVVVPREPDVSFDAAEATRAESEMVARWLAEEVLNSSSIKPGHVALLFRKLTQADAYLDALRRHDIAYVIEGEKHFYRRQEVIDLVNLLRLLDHPHDEIAWAGLLRSPLGGLTDRHLYELRQAGLCDYRHADRLARWDHPSAAAVQRLYGHLTWLHRAIAGLPLVEALDHVFDRLPVLEVAAASLHGEQAVANLLKVKQMAASFADRPHVTFSRFVDLMSARLEEQPDESESPLTEESSDAVHVLTIHKAKGLEFPIVVLPGLHQGSGRERDVRQVSYDWSSNTYGLSLGCHRSLGSLLVESKQRLREEAERRRLLYVGMTRAKDLLVLTGGVTARSAGETVFDLLQSGATGTIGDRSIADLQVGAAVIPHVAVTAPERKRPSRRREQEAESIVIDARAVATRWRERAVRWDQVRKTPYFLTPTSMGASMGEEGAPTVSLTASRGEEAAIARLAGVVVHRLLERWDFSRDPSELSVQLDPVLESVLGTDEQAHAEVVASSVRELLASFSQSDLYKRLATAEILGREVPLLMPWGEGQVMEGVIDVIYRLDGTVWVADYKTDAIEAEQAAARAERYRMQAQVYKEAVRGSLHVEPRFHCLFLRCGVAVEL</sequence>
<dbReference type="RefSeq" id="WP_062485124.1">
    <property type="nucleotide sequence ID" value="NZ_LN885086.1"/>
</dbReference>
<evidence type="ECO:0000256" key="6">
    <source>
        <dbReference type="ARBA" id="ARBA00022839"/>
    </source>
</evidence>
<dbReference type="GO" id="GO:0043138">
    <property type="term" value="F:3'-5' DNA helicase activity"/>
    <property type="evidence" value="ECO:0007669"/>
    <property type="project" value="UniProtKB-EC"/>
</dbReference>
<dbReference type="Pfam" id="PF00580">
    <property type="entry name" value="UvrD-helicase"/>
    <property type="match status" value="1"/>
</dbReference>
<dbReference type="OrthoDB" id="9810135at2"/>
<evidence type="ECO:0000256" key="9">
    <source>
        <dbReference type="ARBA" id="ARBA00023204"/>
    </source>
</evidence>
<feature type="domain" description="UvrD-like helicase ATP-binding" evidence="16">
    <location>
        <begin position="12"/>
        <end position="470"/>
    </location>
</feature>
<evidence type="ECO:0000256" key="7">
    <source>
        <dbReference type="ARBA" id="ARBA00022840"/>
    </source>
</evidence>
<dbReference type="Proteomes" id="UP000066284">
    <property type="component" value="Chromosome 1"/>
</dbReference>
<dbReference type="InterPro" id="IPR011335">
    <property type="entry name" value="Restrct_endonuc-II-like"/>
</dbReference>
<keyword evidence="4 15" id="KW-0378">Hydrolase</keyword>
<reference evidence="19" key="1">
    <citation type="submission" date="2015-09" db="EMBL/GenBank/DDBJ databases">
        <authorList>
            <person name="Daims H."/>
        </authorList>
    </citation>
    <scope>NUCLEOTIDE SEQUENCE [LARGE SCALE GENOMIC DNA]</scope>
</reference>
<evidence type="ECO:0000256" key="8">
    <source>
        <dbReference type="ARBA" id="ARBA00023125"/>
    </source>
</evidence>
<evidence type="ECO:0000256" key="3">
    <source>
        <dbReference type="ARBA" id="ARBA00022763"/>
    </source>
</evidence>
<keyword evidence="5 15" id="KW-0347">Helicase</keyword>
<dbReference type="STRING" id="1715989.NITINOP_2089"/>
<dbReference type="EMBL" id="LN885086">
    <property type="protein sequence ID" value="CUQ67061.1"/>
    <property type="molecule type" value="Genomic_DNA"/>
</dbReference>
<dbReference type="EC" id="5.6.2.4" evidence="12"/>
<evidence type="ECO:0000259" key="17">
    <source>
        <dbReference type="PROSITE" id="PS51217"/>
    </source>
</evidence>
<evidence type="ECO:0000256" key="4">
    <source>
        <dbReference type="ARBA" id="ARBA00022801"/>
    </source>
</evidence>
<dbReference type="Gene3D" id="3.90.320.10">
    <property type="match status" value="1"/>
</dbReference>
<dbReference type="InterPro" id="IPR014016">
    <property type="entry name" value="UvrD-like_ATP-bd"/>
</dbReference>
<gene>
    <name evidence="18" type="ORF">NITINOP_2089</name>
</gene>
<keyword evidence="6" id="KW-0269">Exonuclease</keyword>
<dbReference type="GO" id="GO:0005524">
    <property type="term" value="F:ATP binding"/>
    <property type="evidence" value="ECO:0007669"/>
    <property type="project" value="UniProtKB-UniRule"/>
</dbReference>
<dbReference type="InterPro" id="IPR027417">
    <property type="entry name" value="P-loop_NTPase"/>
</dbReference>
<proteinExistence type="predicted"/>
<dbReference type="InterPro" id="IPR038726">
    <property type="entry name" value="PDDEXK_AddAB-type"/>
</dbReference>
<keyword evidence="7 15" id="KW-0067">ATP-binding</keyword>
<evidence type="ECO:0000256" key="11">
    <source>
        <dbReference type="ARBA" id="ARBA00034617"/>
    </source>
</evidence>
<evidence type="ECO:0000256" key="10">
    <source>
        <dbReference type="ARBA" id="ARBA00023235"/>
    </source>
</evidence>
<dbReference type="AlphaFoldDB" id="A0A0S4KSP8"/>
<feature type="domain" description="UvrD-like helicase C-terminal" evidence="17">
    <location>
        <begin position="494"/>
        <end position="767"/>
    </location>
</feature>
<protein>
    <recommendedName>
        <fullName evidence="12">DNA 3'-5' helicase</fullName>
        <ecNumber evidence="12">5.6.2.4</ecNumber>
    </recommendedName>
    <alternativeName>
        <fullName evidence="13">DNA 3'-5' helicase II</fullName>
    </alternativeName>
</protein>
<feature type="binding site" evidence="15">
    <location>
        <begin position="33"/>
        <end position="40"/>
    </location>
    <ligand>
        <name>ATP</name>
        <dbReference type="ChEBI" id="CHEBI:30616"/>
    </ligand>
</feature>
<dbReference type="GO" id="GO:0000725">
    <property type="term" value="P:recombinational repair"/>
    <property type="evidence" value="ECO:0007669"/>
    <property type="project" value="TreeGrafter"/>
</dbReference>
<dbReference type="SUPFAM" id="SSF52980">
    <property type="entry name" value="Restriction endonuclease-like"/>
    <property type="match status" value="1"/>
</dbReference>
<dbReference type="KEGG" id="nio:NITINOP_2089"/>
<dbReference type="PROSITE" id="PS51198">
    <property type="entry name" value="UVRD_HELICASE_ATP_BIND"/>
    <property type="match status" value="1"/>
</dbReference>
<keyword evidence="2 15" id="KW-0547">Nucleotide-binding</keyword>
<dbReference type="InterPro" id="IPR000212">
    <property type="entry name" value="DNA_helicase_UvrD/REP"/>
</dbReference>
<evidence type="ECO:0000256" key="1">
    <source>
        <dbReference type="ARBA" id="ARBA00022722"/>
    </source>
</evidence>
<dbReference type="PANTHER" id="PTHR11070:SF2">
    <property type="entry name" value="ATP-DEPENDENT DNA HELICASE SRS2"/>
    <property type="match status" value="1"/>
</dbReference>
<keyword evidence="3" id="KW-0227">DNA damage</keyword>
<keyword evidence="8" id="KW-0238">DNA-binding</keyword>
<keyword evidence="1" id="KW-0540">Nuclease</keyword>
<name>A0A0S4KSP8_9BACT</name>
<keyword evidence="10" id="KW-0413">Isomerase</keyword>
<dbReference type="Gene3D" id="1.10.486.10">
    <property type="entry name" value="PCRA, domain 4"/>
    <property type="match status" value="1"/>
</dbReference>
<organism evidence="18 19">
    <name type="scientific">Candidatus Nitrospira inopinata</name>
    <dbReference type="NCBI Taxonomy" id="1715989"/>
    <lineage>
        <taxon>Bacteria</taxon>
        <taxon>Pseudomonadati</taxon>
        <taxon>Nitrospirota</taxon>
        <taxon>Nitrospiria</taxon>
        <taxon>Nitrospirales</taxon>
        <taxon>Nitrospiraceae</taxon>
        <taxon>Nitrospira</taxon>
    </lineage>
</organism>
<evidence type="ECO:0000259" key="16">
    <source>
        <dbReference type="PROSITE" id="PS51198"/>
    </source>
</evidence>
<accession>A0A0S4KSP8</accession>
<dbReference type="InterPro" id="IPR014017">
    <property type="entry name" value="DNA_helicase_UvrD-like_C"/>
</dbReference>
<evidence type="ECO:0000256" key="13">
    <source>
        <dbReference type="ARBA" id="ARBA00034923"/>
    </source>
</evidence>
<dbReference type="Pfam" id="PF12705">
    <property type="entry name" value="PDDEXK_1"/>
    <property type="match status" value="1"/>
</dbReference>
<dbReference type="InterPro" id="IPR011604">
    <property type="entry name" value="PDDEXK-like_dom_sf"/>
</dbReference>
<dbReference type="PROSITE" id="PS51217">
    <property type="entry name" value="UVRD_HELICASE_CTER"/>
    <property type="match status" value="1"/>
</dbReference>
<evidence type="ECO:0000256" key="2">
    <source>
        <dbReference type="ARBA" id="ARBA00022741"/>
    </source>
</evidence>
<evidence type="ECO:0000256" key="5">
    <source>
        <dbReference type="ARBA" id="ARBA00022806"/>
    </source>
</evidence>
<dbReference type="Pfam" id="PF13361">
    <property type="entry name" value="UvrD_C"/>
    <property type="match status" value="2"/>
</dbReference>